<keyword evidence="2" id="KW-0813">Transport</keyword>
<dbReference type="AlphaFoldDB" id="A0A8G1W3V3"/>
<evidence type="ECO:0000256" key="2">
    <source>
        <dbReference type="ARBA" id="ARBA00022448"/>
    </source>
</evidence>
<feature type="transmembrane region" description="Helical" evidence="7">
    <location>
        <begin position="139"/>
        <end position="156"/>
    </location>
</feature>
<proteinExistence type="predicted"/>
<dbReference type="PROSITE" id="PS50850">
    <property type="entry name" value="MFS"/>
    <property type="match status" value="1"/>
</dbReference>
<feature type="domain" description="Major facilitator superfamily (MFS) profile" evidence="8">
    <location>
        <begin position="66"/>
        <end position="553"/>
    </location>
</feature>
<feature type="transmembrane region" description="Helical" evidence="7">
    <location>
        <begin position="196"/>
        <end position="220"/>
    </location>
</feature>
<dbReference type="InterPro" id="IPR011701">
    <property type="entry name" value="MFS"/>
</dbReference>
<sequence length="610" mass="66296">MRTDEQGPFNRRHSSTLHYQTFDTPPPKSRGRPNSGQSGSSGGDSHHQQNDNGSERGSGSPLPKRQMAILAFISLCEQTAFNSISPYLPEMVSSFPEAEARPNTVGMYVGALATAFAIAQLVTNYFWGWLSDRVGRKPIILLGTILTALCFCAFGFCKTLYQAIAVQALMGAVNGNQGLVSTCLGEITDRSNQSKAFAYLPVLYGIGGVTGPILGGLLIFPKNPFDKSQPNPYPYAAPNLIAAAILIVDFVASIFLLDESLDDADALPHFGRRVRALFAWLWQWTSSAKRAGWMKPPHHASYRHLRTQSADSQDHDSELDSASEVSESPRPHPESLMQSQIWNRDTILLLLTYLVFALCNVSFNSLFPIFSQARPPLGRALTPSEIGLAQGFTGLVTIIFQICIFGKLRDKMGNRWSYRAGLLGFVVSFLLMPFIGYKGNDTDRSGVTGKTALMAIELCFVLLIKTVASVGGLTSALLLITNSAPDHTVLGSLNGLAQTLSAAGRAVGPLISGSLFSLASRLPTKGEAMPFGVFSAVSFVGFILSFGIRARSLEAEDWESDDDDDDDDEDEDDAGDDNTNNTNTNNTNTTNHERRSYKPGNEDEEARPAR</sequence>
<keyword evidence="3 7" id="KW-0812">Transmembrane</keyword>
<name>A0A8G1W3V3_9EURO</name>
<dbReference type="GeneID" id="63860026"/>
<feature type="transmembrane region" description="Helical" evidence="7">
    <location>
        <begin position="387"/>
        <end position="406"/>
    </location>
</feature>
<feature type="region of interest" description="Disordered" evidence="6">
    <location>
        <begin position="1"/>
        <end position="62"/>
    </location>
</feature>
<dbReference type="EMBL" id="KZ824623">
    <property type="protein sequence ID" value="RAK82098.1"/>
    <property type="molecule type" value="Genomic_DNA"/>
</dbReference>
<dbReference type="Proteomes" id="UP000249789">
    <property type="component" value="Unassembled WGS sequence"/>
</dbReference>
<feature type="transmembrane region" description="Helical" evidence="7">
    <location>
        <begin position="105"/>
        <end position="127"/>
    </location>
</feature>
<dbReference type="PANTHER" id="PTHR23504:SF39">
    <property type="entry name" value="TRANSPORTER, PUTATIVE (AFU_ORTHOLOGUE AFUA_6G03860)-RELATED"/>
    <property type="match status" value="1"/>
</dbReference>
<evidence type="ECO:0000259" key="8">
    <source>
        <dbReference type="PROSITE" id="PS50850"/>
    </source>
</evidence>
<dbReference type="GO" id="GO:0016020">
    <property type="term" value="C:membrane"/>
    <property type="evidence" value="ECO:0007669"/>
    <property type="project" value="UniProtKB-SubCell"/>
</dbReference>
<gene>
    <name evidence="9" type="ORF">BO72DRAFT_420044</name>
</gene>
<dbReference type="OrthoDB" id="10262656at2759"/>
<evidence type="ECO:0000313" key="10">
    <source>
        <dbReference type="Proteomes" id="UP000249789"/>
    </source>
</evidence>
<evidence type="ECO:0000256" key="5">
    <source>
        <dbReference type="ARBA" id="ARBA00023136"/>
    </source>
</evidence>
<reference evidence="9 10" key="1">
    <citation type="submission" date="2018-02" db="EMBL/GenBank/DDBJ databases">
        <title>The genomes of Aspergillus section Nigri reveals drivers in fungal speciation.</title>
        <authorList>
            <consortium name="DOE Joint Genome Institute"/>
            <person name="Vesth T.C."/>
            <person name="Nybo J."/>
            <person name="Theobald S."/>
            <person name="Brandl J."/>
            <person name="Frisvad J.C."/>
            <person name="Nielsen K.F."/>
            <person name="Lyhne E.K."/>
            <person name="Kogle M.E."/>
            <person name="Kuo A."/>
            <person name="Riley R."/>
            <person name="Clum A."/>
            <person name="Nolan M."/>
            <person name="Lipzen A."/>
            <person name="Salamov A."/>
            <person name="Henrissat B."/>
            <person name="Wiebenga A."/>
            <person name="De vries R.P."/>
            <person name="Grigoriev I.V."/>
            <person name="Mortensen U.H."/>
            <person name="Andersen M.R."/>
            <person name="Baker S.E."/>
        </authorList>
    </citation>
    <scope>NUCLEOTIDE SEQUENCE [LARGE SCALE GENOMIC DNA]</scope>
    <source>
        <strain evidence="9 10">CBS 313.89</strain>
    </source>
</reference>
<feature type="transmembrane region" description="Helical" evidence="7">
    <location>
        <begin position="347"/>
        <end position="367"/>
    </location>
</feature>
<feature type="compositionally biased region" description="Low complexity" evidence="6">
    <location>
        <begin position="577"/>
        <end position="590"/>
    </location>
</feature>
<evidence type="ECO:0000313" key="9">
    <source>
        <dbReference type="EMBL" id="RAK82098.1"/>
    </source>
</evidence>
<feature type="transmembrane region" description="Helical" evidence="7">
    <location>
        <begin position="418"/>
        <end position="435"/>
    </location>
</feature>
<evidence type="ECO:0000256" key="6">
    <source>
        <dbReference type="SAM" id="MobiDB-lite"/>
    </source>
</evidence>
<feature type="transmembrane region" description="Helical" evidence="7">
    <location>
        <begin position="528"/>
        <end position="548"/>
    </location>
</feature>
<evidence type="ECO:0000256" key="1">
    <source>
        <dbReference type="ARBA" id="ARBA00004141"/>
    </source>
</evidence>
<dbReference type="SUPFAM" id="SSF103473">
    <property type="entry name" value="MFS general substrate transporter"/>
    <property type="match status" value="1"/>
</dbReference>
<feature type="transmembrane region" description="Helical" evidence="7">
    <location>
        <begin position="240"/>
        <end position="257"/>
    </location>
</feature>
<protein>
    <submittedName>
        <fullName evidence="9">MFS transporter</fullName>
    </submittedName>
</protein>
<dbReference type="PRINTS" id="PR01035">
    <property type="entry name" value="TCRTETA"/>
</dbReference>
<feature type="compositionally biased region" description="Acidic residues" evidence="6">
    <location>
        <begin position="556"/>
        <end position="576"/>
    </location>
</feature>
<keyword evidence="4 7" id="KW-1133">Transmembrane helix</keyword>
<dbReference type="InterPro" id="IPR020846">
    <property type="entry name" value="MFS_dom"/>
</dbReference>
<feature type="region of interest" description="Disordered" evidence="6">
    <location>
        <begin position="556"/>
        <end position="610"/>
    </location>
</feature>
<dbReference type="CDD" id="cd17330">
    <property type="entry name" value="MFS_SLC46_TetA_like"/>
    <property type="match status" value="1"/>
</dbReference>
<dbReference type="InterPro" id="IPR001958">
    <property type="entry name" value="Tet-R_TetA/multi-R_MdtG-like"/>
</dbReference>
<dbReference type="InterPro" id="IPR036259">
    <property type="entry name" value="MFS_trans_sf"/>
</dbReference>
<evidence type="ECO:0000256" key="7">
    <source>
        <dbReference type="SAM" id="Phobius"/>
    </source>
</evidence>
<keyword evidence="10" id="KW-1185">Reference proteome</keyword>
<feature type="region of interest" description="Disordered" evidence="6">
    <location>
        <begin position="304"/>
        <end position="335"/>
    </location>
</feature>
<dbReference type="Gene3D" id="1.20.1250.20">
    <property type="entry name" value="MFS general substrate transporter like domains"/>
    <property type="match status" value="1"/>
</dbReference>
<organism evidence="9 10">
    <name type="scientific">Aspergillus fijiensis CBS 313.89</name>
    <dbReference type="NCBI Taxonomy" id="1448319"/>
    <lineage>
        <taxon>Eukaryota</taxon>
        <taxon>Fungi</taxon>
        <taxon>Dikarya</taxon>
        <taxon>Ascomycota</taxon>
        <taxon>Pezizomycotina</taxon>
        <taxon>Eurotiomycetes</taxon>
        <taxon>Eurotiomycetidae</taxon>
        <taxon>Eurotiales</taxon>
        <taxon>Aspergillaceae</taxon>
        <taxon>Aspergillus</taxon>
    </lineage>
</organism>
<dbReference type="Pfam" id="PF07690">
    <property type="entry name" value="MFS_1"/>
    <property type="match status" value="1"/>
</dbReference>
<dbReference type="RefSeq" id="XP_040806108.1">
    <property type="nucleotide sequence ID" value="XM_040942693.1"/>
</dbReference>
<dbReference type="PANTHER" id="PTHR23504">
    <property type="entry name" value="MAJOR FACILITATOR SUPERFAMILY DOMAIN-CONTAINING PROTEIN 10"/>
    <property type="match status" value="1"/>
</dbReference>
<evidence type="ECO:0000256" key="3">
    <source>
        <dbReference type="ARBA" id="ARBA00022692"/>
    </source>
</evidence>
<feature type="transmembrane region" description="Helical" evidence="7">
    <location>
        <begin position="455"/>
        <end position="481"/>
    </location>
</feature>
<accession>A0A8G1W3V3</accession>
<dbReference type="VEuPathDB" id="FungiDB:BO72DRAFT_420044"/>
<evidence type="ECO:0000256" key="4">
    <source>
        <dbReference type="ARBA" id="ARBA00022989"/>
    </source>
</evidence>
<keyword evidence="5 7" id="KW-0472">Membrane</keyword>
<comment type="subcellular location">
    <subcellularLocation>
        <location evidence="1">Membrane</location>
        <topology evidence="1">Multi-pass membrane protein</topology>
    </subcellularLocation>
</comment>
<dbReference type="GO" id="GO:0022857">
    <property type="term" value="F:transmembrane transporter activity"/>
    <property type="evidence" value="ECO:0007669"/>
    <property type="project" value="InterPro"/>
</dbReference>